<dbReference type="AlphaFoldDB" id="A0A6G6WK49"/>
<proteinExistence type="predicted"/>
<dbReference type="RefSeq" id="WP_165238165.1">
    <property type="nucleotide sequence ID" value="NZ_CP049257.1"/>
</dbReference>
<keyword evidence="2" id="KW-1185">Reference proteome</keyword>
<dbReference type="KEGG" id="nano:G5V58_24655"/>
<dbReference type="EMBL" id="CP049257">
    <property type="protein sequence ID" value="QIG45513.1"/>
    <property type="molecule type" value="Genomic_DNA"/>
</dbReference>
<accession>A0A6G6WK49</accession>
<organism evidence="1 2">
    <name type="scientific">Nocardioides anomalus</name>
    <dbReference type="NCBI Taxonomy" id="2712223"/>
    <lineage>
        <taxon>Bacteria</taxon>
        <taxon>Bacillati</taxon>
        <taxon>Actinomycetota</taxon>
        <taxon>Actinomycetes</taxon>
        <taxon>Propionibacteriales</taxon>
        <taxon>Nocardioidaceae</taxon>
        <taxon>Nocardioides</taxon>
    </lineage>
</organism>
<name>A0A6G6WK49_9ACTN</name>
<protein>
    <submittedName>
        <fullName evidence="1">Uncharacterized protein</fullName>
    </submittedName>
</protein>
<gene>
    <name evidence="1" type="ORF">G5V58_24655</name>
</gene>
<reference evidence="1 2" key="1">
    <citation type="submission" date="2020-02" db="EMBL/GenBank/DDBJ databases">
        <title>Full genome sequence of Nocardioides sp. R-3366.</title>
        <authorList>
            <person name="Im W.-T."/>
        </authorList>
    </citation>
    <scope>NUCLEOTIDE SEQUENCE [LARGE SCALE GENOMIC DNA]</scope>
    <source>
        <strain evidence="1 2">R-3366</strain>
    </source>
</reference>
<dbReference type="Proteomes" id="UP000502996">
    <property type="component" value="Chromosome"/>
</dbReference>
<evidence type="ECO:0000313" key="1">
    <source>
        <dbReference type="EMBL" id="QIG45513.1"/>
    </source>
</evidence>
<evidence type="ECO:0000313" key="2">
    <source>
        <dbReference type="Proteomes" id="UP000502996"/>
    </source>
</evidence>
<sequence>MGFVDELQGLIPQITEAAIEASMREAGYREGSCAEGSFRGAANLGTLGPGGEDNPMGFVPMDIKVTYPGGKWYLSPQYAEQWVPFEQTSWGRDGWHVPFDATVTYLSWGKSIDAVFGRWTYVPEPTDIEGKVDTLRAVAKQLNAGGAFTDGKGEDQTVDGGNLVLNDYIDYVDGELNQYNGLMIDAFDANYASRVRPTLTGQHVVACVMGTLIAGEQKIWEDAQEDVLTLAREALKAFKAAPEHHADWEAVFKVAGAALAAAGLFVTGGAGATAIGAASTVLGIIGTFQQPPPDKPKGSVLGSTSDAIIDSLWKSRDELDKAVTQQEQSLSDCGSKAAKYFAEHPEYIDIAEPSEFLENNRGEYFKDGENIKVLMPHLREIAARFDLISELQSAAAGQADGAMGDSVWTRDDRIGMSATGHYAAYQTLHGVLDGALSGSAREMHSVAGRLVQVSHDFQATEDQIEAELKQQTKQVQHTQPTY</sequence>